<dbReference type="InterPro" id="IPR057572">
    <property type="entry name" value="NonGDSL"/>
</dbReference>
<dbReference type="Proteomes" id="UP000440694">
    <property type="component" value="Unassembled WGS sequence"/>
</dbReference>
<dbReference type="InterPro" id="IPR051532">
    <property type="entry name" value="Ester_Hydrolysis_Enzymes"/>
</dbReference>
<dbReference type="InterPro" id="IPR036514">
    <property type="entry name" value="SGNH_hydro_sf"/>
</dbReference>
<sequence>MGSCTAQPRHGLGFRTVGSKVLHGAARLGCASLAGLVLISSQAAEASPRCQAPAALVRFDAPLPKFAAALAKGEPVRIVALGSSSTQGIGASSPKACYPVKLQAELLQRFPQSKITVENLGIGGQLATDMLRRIKKDVIGRKPTLVIWQTGVNDAMRYVSVDKFRETVIAGVDELQRAGIDVVLLDMQYFPKAEKVRDFPRFLVAMRQIAEQRRIPILQRFAIMKNLVTSAQYTPQQLLAADQFHPNDFSYGCLGSLMAEALQGEVAAPAKAVAKKYPAEPAKQAGAAPPLPVH</sequence>
<dbReference type="CDD" id="cd00229">
    <property type="entry name" value="SGNH_hydrolase"/>
    <property type="match status" value="1"/>
</dbReference>
<dbReference type="AlphaFoldDB" id="A0A6I3KMH8"/>
<dbReference type="GO" id="GO:0004622">
    <property type="term" value="F:phosphatidylcholine lysophospholipase activity"/>
    <property type="evidence" value="ECO:0007669"/>
    <property type="project" value="TreeGrafter"/>
</dbReference>
<keyword evidence="1" id="KW-0378">Hydrolase</keyword>
<dbReference type="SUPFAM" id="SSF52266">
    <property type="entry name" value="SGNH hydrolase"/>
    <property type="match status" value="1"/>
</dbReference>
<protein>
    <submittedName>
        <fullName evidence="1">SGNH/GDSL hydrolase family protein</fullName>
    </submittedName>
</protein>
<comment type="caution">
    <text evidence="1">The sequence shown here is derived from an EMBL/GenBank/DDBJ whole genome shotgun (WGS) entry which is preliminary data.</text>
</comment>
<reference evidence="1 2" key="1">
    <citation type="submission" date="2019-11" db="EMBL/GenBank/DDBJ databases">
        <title>Identification of a novel strain.</title>
        <authorList>
            <person name="Xu Q."/>
            <person name="Wang G."/>
        </authorList>
    </citation>
    <scope>NUCLEOTIDE SEQUENCE [LARGE SCALE GENOMIC DNA]</scope>
    <source>
        <strain evidence="2">xq</strain>
    </source>
</reference>
<organism evidence="1 2">
    <name type="scientific">Hyphomicrobium album</name>
    <dbReference type="NCBI Taxonomy" id="2665159"/>
    <lineage>
        <taxon>Bacteria</taxon>
        <taxon>Pseudomonadati</taxon>
        <taxon>Pseudomonadota</taxon>
        <taxon>Alphaproteobacteria</taxon>
        <taxon>Hyphomicrobiales</taxon>
        <taxon>Hyphomicrobiaceae</taxon>
        <taxon>Hyphomicrobium</taxon>
    </lineage>
</organism>
<dbReference type="PANTHER" id="PTHR30383:SF5">
    <property type="entry name" value="SGNH HYDROLASE-TYPE ESTERASE DOMAIN-CONTAINING PROTEIN"/>
    <property type="match status" value="1"/>
</dbReference>
<dbReference type="Gene3D" id="3.40.50.1110">
    <property type="entry name" value="SGNH hydrolase"/>
    <property type="match status" value="1"/>
</dbReference>
<accession>A0A6I3KMH8</accession>
<evidence type="ECO:0000313" key="1">
    <source>
        <dbReference type="EMBL" id="MTD96364.1"/>
    </source>
</evidence>
<dbReference type="PANTHER" id="PTHR30383">
    <property type="entry name" value="THIOESTERASE 1/PROTEASE 1/LYSOPHOSPHOLIPASE L1"/>
    <property type="match status" value="1"/>
</dbReference>
<keyword evidence="2" id="KW-1185">Reference proteome</keyword>
<gene>
    <name evidence="1" type="ORF">GIW81_18650</name>
</gene>
<proteinExistence type="predicted"/>
<dbReference type="Pfam" id="PF25182">
    <property type="entry name" value="NonGDSL"/>
    <property type="match status" value="1"/>
</dbReference>
<name>A0A6I3KMH8_9HYPH</name>
<dbReference type="EMBL" id="WMBQ01000003">
    <property type="protein sequence ID" value="MTD96364.1"/>
    <property type="molecule type" value="Genomic_DNA"/>
</dbReference>
<evidence type="ECO:0000313" key="2">
    <source>
        <dbReference type="Proteomes" id="UP000440694"/>
    </source>
</evidence>